<dbReference type="AlphaFoldDB" id="A0A255XNS3"/>
<reference evidence="2 3" key="1">
    <citation type="submission" date="2017-07" db="EMBL/GenBank/DDBJ databases">
        <title>Elstera cyanobacteriorum sp. nov., a novel bacterium isolated from cyanobacterial aggregates in a eutrophic lake.</title>
        <authorList>
            <person name="Cai H."/>
        </authorList>
    </citation>
    <scope>NUCLEOTIDE SEQUENCE [LARGE SCALE GENOMIC DNA]</scope>
    <source>
        <strain evidence="2 3">TH019</strain>
    </source>
</reference>
<comment type="caution">
    <text evidence="2">The sequence shown here is derived from an EMBL/GenBank/DDBJ whole genome shotgun (WGS) entry which is preliminary data.</text>
</comment>
<dbReference type="Gene3D" id="3.40.50.150">
    <property type="entry name" value="Vaccinia Virus protein VP39"/>
    <property type="match status" value="1"/>
</dbReference>
<evidence type="ECO:0000259" key="1">
    <source>
        <dbReference type="Pfam" id="PF08241"/>
    </source>
</evidence>
<dbReference type="SUPFAM" id="SSF53335">
    <property type="entry name" value="S-adenosyl-L-methionine-dependent methyltransferases"/>
    <property type="match status" value="1"/>
</dbReference>
<name>A0A255XNS3_9PROT</name>
<keyword evidence="3" id="KW-1185">Reference proteome</keyword>
<dbReference type="InterPro" id="IPR029063">
    <property type="entry name" value="SAM-dependent_MTases_sf"/>
</dbReference>
<dbReference type="GO" id="GO:0008757">
    <property type="term" value="F:S-adenosylmethionine-dependent methyltransferase activity"/>
    <property type="evidence" value="ECO:0007669"/>
    <property type="project" value="InterPro"/>
</dbReference>
<organism evidence="2 3">
    <name type="scientific">Elstera cyanobacteriorum</name>
    <dbReference type="NCBI Taxonomy" id="2022747"/>
    <lineage>
        <taxon>Bacteria</taxon>
        <taxon>Pseudomonadati</taxon>
        <taxon>Pseudomonadota</taxon>
        <taxon>Alphaproteobacteria</taxon>
        <taxon>Rhodospirillales</taxon>
        <taxon>Rhodospirillaceae</taxon>
        <taxon>Elstera</taxon>
    </lineage>
</organism>
<gene>
    <name evidence="2" type="ORF">CHR90_13680</name>
</gene>
<evidence type="ECO:0000313" key="2">
    <source>
        <dbReference type="EMBL" id="OYQ18014.1"/>
    </source>
</evidence>
<dbReference type="OrthoDB" id="9800231at2"/>
<evidence type="ECO:0000313" key="3">
    <source>
        <dbReference type="Proteomes" id="UP000216361"/>
    </source>
</evidence>
<protein>
    <submittedName>
        <fullName evidence="2">Methyltransferase type 11</fullName>
    </submittedName>
</protein>
<dbReference type="Proteomes" id="UP000216361">
    <property type="component" value="Unassembled WGS sequence"/>
</dbReference>
<dbReference type="GO" id="GO:0032259">
    <property type="term" value="P:methylation"/>
    <property type="evidence" value="ECO:0007669"/>
    <property type="project" value="UniProtKB-KW"/>
</dbReference>
<keyword evidence="2" id="KW-0489">Methyltransferase</keyword>
<proteinExistence type="predicted"/>
<sequence length="255" mass="28901">MYDDVIDLRDFYASRLGQATRRIIGRRIQEFWPEAEGLSVLGLGFATPYLRNYRDDTGRTIALMPAAQGVMRWPPDGPNRVALADEDDLPLPDESVDRVLLVHALERTEQLRPMLREIWRVMSGSGRLLIIVPNRRGIWARLERTPFGAGSPYSPGQVSRLLRDNLFTPTRHSLALSLPPSNSRMMLRLAPAFEAFGQRWFPSFSGVILVEASKQLYAIPPLRRAPKRRGALLPVFPQIAPQRREEEDAEKPGPI</sequence>
<accession>A0A255XNS3</accession>
<dbReference type="InterPro" id="IPR013216">
    <property type="entry name" value="Methyltransf_11"/>
</dbReference>
<dbReference type="EMBL" id="NOXS01000033">
    <property type="protein sequence ID" value="OYQ18014.1"/>
    <property type="molecule type" value="Genomic_DNA"/>
</dbReference>
<dbReference type="Pfam" id="PF08241">
    <property type="entry name" value="Methyltransf_11"/>
    <property type="match status" value="1"/>
</dbReference>
<keyword evidence="2" id="KW-0808">Transferase</keyword>
<feature type="domain" description="Methyltransferase type 11" evidence="1">
    <location>
        <begin position="44"/>
        <end position="130"/>
    </location>
</feature>
<dbReference type="RefSeq" id="WP_094409576.1">
    <property type="nucleotide sequence ID" value="NZ_BMJZ01000002.1"/>
</dbReference>